<evidence type="ECO:0000313" key="1">
    <source>
        <dbReference type="EMBL" id="KKM15402.1"/>
    </source>
</evidence>
<proteinExistence type="predicted"/>
<comment type="caution">
    <text evidence="1">The sequence shown here is derived from an EMBL/GenBank/DDBJ whole genome shotgun (WGS) entry which is preliminary data.</text>
</comment>
<dbReference type="EMBL" id="LAZR01014915">
    <property type="protein sequence ID" value="KKM15402.1"/>
    <property type="molecule type" value="Genomic_DNA"/>
</dbReference>
<dbReference type="AlphaFoldDB" id="A0A0F9HJQ8"/>
<sequence>MFPPRRVPTVNYNWSEFLEGNGIITFYGSLQPGKTTKYEYFEGPRDSTKAHGMDTIWTAQTFAIGTLMKMGYANVYPAESTTIGKTWMQDILLTENIYLYDGMSVMCIHNAEGTTDLMKAI</sequence>
<reference evidence="1" key="1">
    <citation type="journal article" date="2015" name="Nature">
        <title>Complex archaea that bridge the gap between prokaryotes and eukaryotes.</title>
        <authorList>
            <person name="Spang A."/>
            <person name="Saw J.H."/>
            <person name="Jorgensen S.L."/>
            <person name="Zaremba-Niedzwiedzka K."/>
            <person name="Martijn J."/>
            <person name="Lind A.E."/>
            <person name="van Eijk R."/>
            <person name="Schleper C."/>
            <person name="Guy L."/>
            <person name="Ettema T.J."/>
        </authorList>
    </citation>
    <scope>NUCLEOTIDE SEQUENCE</scope>
</reference>
<protein>
    <submittedName>
        <fullName evidence="1">Uncharacterized protein</fullName>
    </submittedName>
</protein>
<gene>
    <name evidence="1" type="ORF">LCGC14_1696410</name>
</gene>
<organism evidence="1">
    <name type="scientific">marine sediment metagenome</name>
    <dbReference type="NCBI Taxonomy" id="412755"/>
    <lineage>
        <taxon>unclassified sequences</taxon>
        <taxon>metagenomes</taxon>
        <taxon>ecological metagenomes</taxon>
    </lineage>
</organism>
<accession>A0A0F9HJQ8</accession>
<name>A0A0F9HJQ8_9ZZZZ</name>